<keyword evidence="4" id="KW-1133">Transmembrane helix</keyword>
<sequence length="349" mass="37460">MPRRRSTRALTSGLRALLPDLRRRPSRKPKAAPARKPARQAAAGTWVTGSHIGPAGGRSYDVYVPAGLRRRSAAPLVVLLHGCGQTPAEFADATRFTAAADRSGFLLVVPHQQTRHHPQRCWRWYEAAHQRRGAGEPAVIAGIVAQVAADEIRWRVDQRRVYVAGISAGGAMALTVAAAYPDVFAAVGAHSAPAYRSSSGPAQALAAMGARTEVPAPLPGATALPPAIVVQGRADSVVRPQNGDRVADQWLAHRAVAPGDDPVVRSRSDTGNTTDGRTYQVLRWYTARGRKVLEYWSVDRLAHAWSGGRKNGSFSDPAGPRATTLMWAFFRLHALDRRAGRRLAPAAGA</sequence>
<protein>
    <submittedName>
        <fullName evidence="5">PHB depolymerase family esterase</fullName>
    </submittedName>
</protein>
<dbReference type="PANTHER" id="PTHR43037">
    <property type="entry name" value="UNNAMED PRODUCT-RELATED"/>
    <property type="match status" value="1"/>
</dbReference>
<dbReference type="Gene3D" id="3.40.50.1820">
    <property type="entry name" value="alpha/beta hydrolase"/>
    <property type="match status" value="1"/>
</dbReference>
<gene>
    <name evidence="5" type="ORF">RM445_20580</name>
</gene>
<dbReference type="InterPro" id="IPR029058">
    <property type="entry name" value="AB_hydrolase_fold"/>
</dbReference>
<evidence type="ECO:0000256" key="2">
    <source>
        <dbReference type="ARBA" id="ARBA00022801"/>
    </source>
</evidence>
<keyword evidence="2" id="KW-0378">Hydrolase</keyword>
<keyword evidence="6" id="KW-1185">Reference proteome</keyword>
<name>A0ABU2NEB7_9PSEU</name>
<dbReference type="Pfam" id="PF10503">
    <property type="entry name" value="Esterase_PHB"/>
    <property type="match status" value="1"/>
</dbReference>
<feature type="compositionally biased region" description="Low complexity" evidence="3">
    <location>
        <begin position="31"/>
        <end position="43"/>
    </location>
</feature>
<evidence type="ECO:0000313" key="5">
    <source>
        <dbReference type="EMBL" id="MDT0351927.1"/>
    </source>
</evidence>
<dbReference type="EMBL" id="JAVREJ010000015">
    <property type="protein sequence ID" value="MDT0351927.1"/>
    <property type="molecule type" value="Genomic_DNA"/>
</dbReference>
<proteinExistence type="predicted"/>
<accession>A0ABU2NEB7</accession>
<organism evidence="5 6">
    <name type="scientific">Pseudonocardia charpentierae</name>
    <dbReference type="NCBI Taxonomy" id="3075545"/>
    <lineage>
        <taxon>Bacteria</taxon>
        <taxon>Bacillati</taxon>
        <taxon>Actinomycetota</taxon>
        <taxon>Actinomycetes</taxon>
        <taxon>Pseudonocardiales</taxon>
        <taxon>Pseudonocardiaceae</taxon>
        <taxon>Pseudonocardia</taxon>
    </lineage>
</organism>
<dbReference type="Proteomes" id="UP001183202">
    <property type="component" value="Unassembled WGS sequence"/>
</dbReference>
<comment type="caution">
    <text evidence="5">The sequence shown here is derived from an EMBL/GenBank/DDBJ whole genome shotgun (WGS) entry which is preliminary data.</text>
</comment>
<evidence type="ECO:0000256" key="3">
    <source>
        <dbReference type="SAM" id="MobiDB-lite"/>
    </source>
</evidence>
<reference evidence="6" key="1">
    <citation type="submission" date="2023-07" db="EMBL/GenBank/DDBJ databases">
        <title>30 novel species of actinomycetes from the DSMZ collection.</title>
        <authorList>
            <person name="Nouioui I."/>
        </authorList>
    </citation>
    <scope>NUCLEOTIDE SEQUENCE [LARGE SCALE GENOMIC DNA]</scope>
    <source>
        <strain evidence="6">DSM 45834</strain>
    </source>
</reference>
<evidence type="ECO:0000256" key="4">
    <source>
        <dbReference type="SAM" id="Phobius"/>
    </source>
</evidence>
<dbReference type="RefSeq" id="WP_311558431.1">
    <property type="nucleotide sequence ID" value="NZ_JAVREJ010000015.1"/>
</dbReference>
<evidence type="ECO:0000313" key="6">
    <source>
        <dbReference type="Proteomes" id="UP001183202"/>
    </source>
</evidence>
<dbReference type="SUPFAM" id="SSF53474">
    <property type="entry name" value="alpha/beta-Hydrolases"/>
    <property type="match status" value="2"/>
</dbReference>
<keyword evidence="4" id="KW-0472">Membrane</keyword>
<dbReference type="PANTHER" id="PTHR43037:SF1">
    <property type="entry name" value="BLL1128 PROTEIN"/>
    <property type="match status" value="1"/>
</dbReference>
<dbReference type="InterPro" id="IPR050955">
    <property type="entry name" value="Plant_Biomass_Hydrol_Est"/>
</dbReference>
<dbReference type="NCBIfam" id="TIGR01840">
    <property type="entry name" value="esterase_phb"/>
    <property type="match status" value="1"/>
</dbReference>
<feature type="region of interest" description="Disordered" evidence="3">
    <location>
        <begin position="21"/>
        <end position="44"/>
    </location>
</feature>
<dbReference type="InterPro" id="IPR010126">
    <property type="entry name" value="Esterase_phb"/>
</dbReference>
<keyword evidence="4" id="KW-0812">Transmembrane</keyword>
<keyword evidence="1" id="KW-0732">Signal</keyword>
<evidence type="ECO:0000256" key="1">
    <source>
        <dbReference type="ARBA" id="ARBA00022729"/>
    </source>
</evidence>
<feature type="transmembrane region" description="Helical" evidence="4">
    <location>
        <begin position="161"/>
        <end position="180"/>
    </location>
</feature>